<evidence type="ECO:0000256" key="2">
    <source>
        <dbReference type="ARBA" id="ARBA00023295"/>
    </source>
</evidence>
<protein>
    <submittedName>
        <fullName evidence="7">Beta-N-acetylglucosaminidase domain-containing protein</fullName>
    </submittedName>
</protein>
<dbReference type="InterPro" id="IPR051822">
    <property type="entry name" value="Glycosyl_Hydrolase_84"/>
</dbReference>
<evidence type="ECO:0000259" key="5">
    <source>
        <dbReference type="PROSITE" id="PS50022"/>
    </source>
</evidence>
<organism evidence="7 8">
    <name type="scientific">Candidatus Cryptobacteroides gallistercoris</name>
    <dbReference type="NCBI Taxonomy" id="2840765"/>
    <lineage>
        <taxon>Bacteria</taxon>
        <taxon>Pseudomonadati</taxon>
        <taxon>Bacteroidota</taxon>
        <taxon>Bacteroidia</taxon>
        <taxon>Bacteroidales</taxon>
        <taxon>Candidatus Cryptobacteroides</taxon>
    </lineage>
</organism>
<evidence type="ECO:0000256" key="1">
    <source>
        <dbReference type="ARBA" id="ARBA00022801"/>
    </source>
</evidence>
<dbReference type="GO" id="GO:0015929">
    <property type="term" value="F:hexosaminidase activity"/>
    <property type="evidence" value="ECO:0007669"/>
    <property type="project" value="UniProtKB-ARBA"/>
</dbReference>
<dbReference type="Pfam" id="PF21809">
    <property type="entry name" value="Glyco_hydro_84_hel"/>
    <property type="match status" value="1"/>
</dbReference>
<dbReference type="Gene3D" id="2.60.120.260">
    <property type="entry name" value="Galactose-binding domain-like"/>
    <property type="match status" value="1"/>
</dbReference>
<evidence type="ECO:0000313" key="8">
    <source>
        <dbReference type="Proteomes" id="UP000771749"/>
    </source>
</evidence>
<feature type="signal peptide" evidence="4">
    <location>
        <begin position="1"/>
        <end position="25"/>
    </location>
</feature>
<dbReference type="Pfam" id="PF02838">
    <property type="entry name" value="Glyco_hydro_20b"/>
    <property type="match status" value="1"/>
</dbReference>
<gene>
    <name evidence="7" type="ORF">IAC07_04050</name>
</gene>
<keyword evidence="1 3" id="KW-0378">Hydrolase</keyword>
<dbReference type="PROSITE" id="PS50022">
    <property type="entry name" value="FA58C_3"/>
    <property type="match status" value="1"/>
</dbReference>
<proteinExistence type="inferred from homology"/>
<evidence type="ECO:0000256" key="3">
    <source>
        <dbReference type="PROSITE-ProRule" id="PRU01353"/>
    </source>
</evidence>
<dbReference type="SUPFAM" id="SSF140657">
    <property type="entry name" value="Hyaluronidase post-catalytic domain-like"/>
    <property type="match status" value="1"/>
</dbReference>
<dbReference type="InterPro" id="IPR015882">
    <property type="entry name" value="HEX_bac_N"/>
</dbReference>
<feature type="active site" description="Proton donor" evidence="3">
    <location>
        <position position="288"/>
    </location>
</feature>
<dbReference type="Pfam" id="PF07555">
    <property type="entry name" value="NAGidase"/>
    <property type="match status" value="1"/>
</dbReference>
<dbReference type="InterPro" id="IPR011496">
    <property type="entry name" value="O-GlcNAcase_cat"/>
</dbReference>
<dbReference type="Gene3D" id="1.20.58.460">
    <property type="entry name" value="Hyaluronidase post-catalytic domain-like"/>
    <property type="match status" value="1"/>
</dbReference>
<dbReference type="InterPro" id="IPR008979">
    <property type="entry name" value="Galactose-bd-like_sf"/>
</dbReference>
<name>A0A940DMT7_9BACT</name>
<keyword evidence="2 3" id="KW-0326">Glycosidase</keyword>
<dbReference type="PROSITE" id="PS52009">
    <property type="entry name" value="GH84"/>
    <property type="match status" value="1"/>
</dbReference>
<dbReference type="Pfam" id="PF00754">
    <property type="entry name" value="F5_F8_type_C"/>
    <property type="match status" value="1"/>
</dbReference>
<dbReference type="PANTHER" id="PTHR13170:SF16">
    <property type="entry name" value="PROTEIN O-GLCNACASE"/>
    <property type="match status" value="1"/>
</dbReference>
<feature type="chain" id="PRO_5038011555" evidence="4">
    <location>
        <begin position="26"/>
        <end position="854"/>
    </location>
</feature>
<dbReference type="Gene3D" id="3.30.379.10">
    <property type="entry name" value="Chitobiase/beta-hexosaminidase domain 2-like"/>
    <property type="match status" value="1"/>
</dbReference>
<dbReference type="SUPFAM" id="SSF51445">
    <property type="entry name" value="(Trans)glycosidases"/>
    <property type="match status" value="1"/>
</dbReference>
<dbReference type="SUPFAM" id="SSF55545">
    <property type="entry name" value="beta-N-acetylhexosaminidase-like domain"/>
    <property type="match status" value="1"/>
</dbReference>
<dbReference type="PANTHER" id="PTHR13170">
    <property type="entry name" value="O-GLCNACASE"/>
    <property type="match status" value="1"/>
</dbReference>
<dbReference type="AlphaFoldDB" id="A0A940DMT7"/>
<dbReference type="GO" id="GO:1901135">
    <property type="term" value="P:carbohydrate derivative metabolic process"/>
    <property type="evidence" value="ECO:0007669"/>
    <property type="project" value="UniProtKB-ARBA"/>
</dbReference>
<evidence type="ECO:0000313" key="7">
    <source>
        <dbReference type="EMBL" id="MBO8453882.1"/>
    </source>
</evidence>
<feature type="domain" description="F5/8 type C" evidence="5">
    <location>
        <begin position="635"/>
        <end position="746"/>
    </location>
</feature>
<dbReference type="InterPro" id="IPR029018">
    <property type="entry name" value="Hex-like_dom2"/>
</dbReference>
<dbReference type="InterPro" id="IPR049478">
    <property type="entry name" value="BT_4395-like_hel"/>
</dbReference>
<keyword evidence="4" id="KW-0732">Signal</keyword>
<dbReference type="Proteomes" id="UP000771749">
    <property type="component" value="Unassembled WGS sequence"/>
</dbReference>
<sequence>MTQTGKFTSILAGAMLCAGIIPATAQEDDEGFDLASQRYEPQYVNPVTGKAIDHNGMAVNPTPQILERTGDGCLDISAGLKIKDRKGCFGEDLREFAGSGKGPVLTIDFGGKAAAKSGVREISGAYSLEVSGKGITVTGYDEAGAWYGLGTLKQLAKDGKVPHVRIQDWPDLPFRGVVEGFYGTPWSHEVRLSLISFYGKFKMNTYVYGPKDDPYHSSPNWRKPYPEDEALKIKELVEACNRNHVNFVWAVHPGKDIRWNEEDYGNLVNKFQMMYDLGVRSFAIFFDDISGEGTNPVRQVELLNRLNKEFITAKGDVTPLIMCPTDYSRLWANPSPEGPLSIYGRTLDPSIQIFWTGDSVCSDLTAETMEWVDSRIKRPALYWWNFPVTDYARHIVMEGPSYGLDTTLTKDEVAGVLSNPMEHGEASKIALYGVADYSWNVSAYNALDNWERALAELSPEASGALRTFAIHSCDTETGYRRDESWETETFSIYDYTADEFNALKDEFMKVRQAPDILEAECSNTLLMKELRPWLAEFRKLGERGLRTLDLIGMRDRADNAEFWSAYAHNMMSEAGSKAYEAHKSGTYKLQPFYENAMDDMGSDFYMKLTGEKPSTRFGIGSFANLSTILYKLMFDNDTTTYYTSSYAQGAGDWIGADLGTVMPVYEISILQGRNSVDDVDYFDHARLEYSADGKQWNTLIDGMKQQYVIRWKGEPVQARFVRLLRLDSPKTNWASVRSFDINPVTPESLGMEICAGDMTKAMAAFDKNVRTGCPCGEGMAFSVPENAESCTLLLKLGDTGKGEDGKITIVQKAADGQAISSEEAASDYVSFSIADGAAEVELSGDAEIFEIILK</sequence>
<evidence type="ECO:0000256" key="4">
    <source>
        <dbReference type="SAM" id="SignalP"/>
    </source>
</evidence>
<reference evidence="7" key="2">
    <citation type="journal article" date="2021" name="PeerJ">
        <title>Extensive microbial diversity within the chicken gut microbiome revealed by metagenomics and culture.</title>
        <authorList>
            <person name="Gilroy R."/>
            <person name="Ravi A."/>
            <person name="Getino M."/>
            <person name="Pursley I."/>
            <person name="Horton D.L."/>
            <person name="Alikhan N.F."/>
            <person name="Baker D."/>
            <person name="Gharbi K."/>
            <person name="Hall N."/>
            <person name="Watson M."/>
            <person name="Adriaenssens E.M."/>
            <person name="Foster-Nyarko E."/>
            <person name="Jarju S."/>
            <person name="Secka A."/>
            <person name="Antonio M."/>
            <person name="Oren A."/>
            <person name="Chaudhuri R.R."/>
            <person name="La Ragione R."/>
            <person name="Hildebrand F."/>
            <person name="Pallen M.J."/>
        </authorList>
    </citation>
    <scope>NUCLEOTIDE SEQUENCE</scope>
    <source>
        <strain evidence="7">F1-3629</strain>
    </source>
</reference>
<dbReference type="Gene3D" id="3.20.20.80">
    <property type="entry name" value="Glycosidases"/>
    <property type="match status" value="1"/>
</dbReference>
<accession>A0A940DMT7</accession>
<dbReference type="InterPro" id="IPR017853">
    <property type="entry name" value="GH"/>
</dbReference>
<dbReference type="GO" id="GO:0005975">
    <property type="term" value="P:carbohydrate metabolic process"/>
    <property type="evidence" value="ECO:0007669"/>
    <property type="project" value="UniProtKB-ARBA"/>
</dbReference>
<dbReference type="InterPro" id="IPR000421">
    <property type="entry name" value="FA58C"/>
</dbReference>
<comment type="similarity">
    <text evidence="3">Belongs to the glycosyl hydrolase 84 family.</text>
</comment>
<dbReference type="SUPFAM" id="SSF49785">
    <property type="entry name" value="Galactose-binding domain-like"/>
    <property type="match status" value="1"/>
</dbReference>
<feature type="domain" description="GH84" evidence="6">
    <location>
        <begin position="173"/>
        <end position="442"/>
    </location>
</feature>
<dbReference type="EMBL" id="JADIMJ010000064">
    <property type="protein sequence ID" value="MBO8453882.1"/>
    <property type="molecule type" value="Genomic_DNA"/>
</dbReference>
<comment type="caution">
    <text evidence="7">The sequence shown here is derived from an EMBL/GenBank/DDBJ whole genome shotgun (WGS) entry which is preliminary data.</text>
</comment>
<evidence type="ECO:0000259" key="6">
    <source>
        <dbReference type="PROSITE" id="PS52009"/>
    </source>
</evidence>
<reference evidence="7" key="1">
    <citation type="submission" date="2020-10" db="EMBL/GenBank/DDBJ databases">
        <authorList>
            <person name="Gilroy R."/>
        </authorList>
    </citation>
    <scope>NUCLEOTIDE SEQUENCE</scope>
    <source>
        <strain evidence="7">F1-3629</strain>
    </source>
</reference>